<organism evidence="1 2">
    <name type="scientific">Aureococcus anophagefferens</name>
    <name type="common">Harmful bloom alga</name>
    <dbReference type="NCBI Taxonomy" id="44056"/>
    <lineage>
        <taxon>Eukaryota</taxon>
        <taxon>Sar</taxon>
        <taxon>Stramenopiles</taxon>
        <taxon>Ochrophyta</taxon>
        <taxon>Pelagophyceae</taxon>
        <taxon>Pelagomonadales</taxon>
        <taxon>Pelagomonadaceae</taxon>
        <taxon>Aureococcus</taxon>
    </lineage>
</organism>
<keyword evidence="2" id="KW-1185">Reference proteome</keyword>
<accession>A0ABR1FVH4</accession>
<reference evidence="1 2" key="1">
    <citation type="submission" date="2024-03" db="EMBL/GenBank/DDBJ databases">
        <title>Aureococcus anophagefferens CCMP1851 and Kratosvirus quantuckense: Draft genome of a second virus-susceptible host strain in the model system.</title>
        <authorList>
            <person name="Chase E."/>
            <person name="Truchon A.R."/>
            <person name="Schepens W."/>
            <person name="Wilhelm S.W."/>
        </authorList>
    </citation>
    <scope>NUCLEOTIDE SEQUENCE [LARGE SCALE GENOMIC DNA]</scope>
    <source>
        <strain evidence="1 2">CCMP1851</strain>
    </source>
</reference>
<protein>
    <submittedName>
        <fullName evidence="1">Uncharacterized protein</fullName>
    </submittedName>
</protein>
<comment type="caution">
    <text evidence="1">The sequence shown here is derived from an EMBL/GenBank/DDBJ whole genome shotgun (WGS) entry which is preliminary data.</text>
</comment>
<dbReference type="Proteomes" id="UP001363151">
    <property type="component" value="Unassembled WGS sequence"/>
</dbReference>
<proteinExistence type="predicted"/>
<name>A0ABR1FVH4_AURAN</name>
<dbReference type="EMBL" id="JBBJCI010000223">
    <property type="protein sequence ID" value="KAK7239550.1"/>
    <property type="molecule type" value="Genomic_DNA"/>
</dbReference>
<evidence type="ECO:0000313" key="1">
    <source>
        <dbReference type="EMBL" id="KAK7239550.1"/>
    </source>
</evidence>
<sequence>MPKGQICVNSSSSRSRTVFGAPAGQRRLACAPDGLGHIGRCVVKMIADRRGPPGARYFQEYVSPMGAYLR</sequence>
<evidence type="ECO:0000313" key="2">
    <source>
        <dbReference type="Proteomes" id="UP001363151"/>
    </source>
</evidence>
<gene>
    <name evidence="1" type="ORF">SO694_00028012</name>
</gene>